<protein>
    <submittedName>
        <fullName evidence="1">Uncharacterized protein</fullName>
    </submittedName>
</protein>
<evidence type="ECO:0000313" key="1">
    <source>
        <dbReference type="EMBL" id="KAJ7779479.1"/>
    </source>
</evidence>
<dbReference type="Proteomes" id="UP001215280">
    <property type="component" value="Unassembled WGS sequence"/>
</dbReference>
<name>A0AAD7K6P4_9AGAR</name>
<accession>A0AAD7K6P4</accession>
<sequence>MDLQAFVARIAACLAGFTMLKYLAFSIDCDPLFLPVSTSPGPPIVLQTRSSACPTFKDCIFTDFFWTTASGEWSHTVLAISSRRRLE</sequence>
<keyword evidence="2" id="KW-1185">Reference proteome</keyword>
<dbReference type="AlphaFoldDB" id="A0AAD7K6P4"/>
<dbReference type="EMBL" id="JARJLG010000007">
    <property type="protein sequence ID" value="KAJ7779479.1"/>
    <property type="molecule type" value="Genomic_DNA"/>
</dbReference>
<reference evidence="1" key="1">
    <citation type="submission" date="2023-03" db="EMBL/GenBank/DDBJ databases">
        <title>Massive genome expansion in bonnet fungi (Mycena s.s.) driven by repeated elements and novel gene families across ecological guilds.</title>
        <authorList>
            <consortium name="Lawrence Berkeley National Laboratory"/>
            <person name="Harder C.B."/>
            <person name="Miyauchi S."/>
            <person name="Viragh M."/>
            <person name="Kuo A."/>
            <person name="Thoen E."/>
            <person name="Andreopoulos B."/>
            <person name="Lu D."/>
            <person name="Skrede I."/>
            <person name="Drula E."/>
            <person name="Henrissat B."/>
            <person name="Morin E."/>
            <person name="Kohler A."/>
            <person name="Barry K."/>
            <person name="LaButti K."/>
            <person name="Morin E."/>
            <person name="Salamov A."/>
            <person name="Lipzen A."/>
            <person name="Mereny Z."/>
            <person name="Hegedus B."/>
            <person name="Baldrian P."/>
            <person name="Stursova M."/>
            <person name="Weitz H."/>
            <person name="Taylor A."/>
            <person name="Grigoriev I.V."/>
            <person name="Nagy L.G."/>
            <person name="Martin F."/>
            <person name="Kauserud H."/>
        </authorList>
    </citation>
    <scope>NUCLEOTIDE SEQUENCE</scope>
    <source>
        <strain evidence="1">CBHHK188m</strain>
    </source>
</reference>
<organism evidence="1 2">
    <name type="scientific">Mycena maculata</name>
    <dbReference type="NCBI Taxonomy" id="230809"/>
    <lineage>
        <taxon>Eukaryota</taxon>
        <taxon>Fungi</taxon>
        <taxon>Dikarya</taxon>
        <taxon>Basidiomycota</taxon>
        <taxon>Agaricomycotina</taxon>
        <taxon>Agaricomycetes</taxon>
        <taxon>Agaricomycetidae</taxon>
        <taxon>Agaricales</taxon>
        <taxon>Marasmiineae</taxon>
        <taxon>Mycenaceae</taxon>
        <taxon>Mycena</taxon>
    </lineage>
</organism>
<evidence type="ECO:0000313" key="2">
    <source>
        <dbReference type="Proteomes" id="UP001215280"/>
    </source>
</evidence>
<gene>
    <name evidence="1" type="ORF">DFH07DRAFT_950540</name>
</gene>
<comment type="caution">
    <text evidence="1">The sequence shown here is derived from an EMBL/GenBank/DDBJ whole genome shotgun (WGS) entry which is preliminary data.</text>
</comment>
<proteinExistence type="predicted"/>